<dbReference type="PANTHER" id="PTHR43877:SF1">
    <property type="entry name" value="ACETYLTRANSFERASE"/>
    <property type="match status" value="1"/>
</dbReference>
<protein>
    <submittedName>
        <fullName evidence="4">L-amino acid N-acyltransferase YncA</fullName>
    </submittedName>
</protein>
<evidence type="ECO:0000259" key="3">
    <source>
        <dbReference type="PROSITE" id="PS51186"/>
    </source>
</evidence>
<dbReference type="STRING" id="1114924.SAMN05216258_110152"/>
<reference evidence="4 5" key="1">
    <citation type="submission" date="2016-10" db="EMBL/GenBank/DDBJ databases">
        <authorList>
            <person name="de Groot N.N."/>
        </authorList>
    </citation>
    <scope>NUCLEOTIDE SEQUENCE [LARGE SCALE GENOMIC DNA]</scope>
    <source>
        <strain evidence="4 5">CGMCC 1.11030</strain>
    </source>
</reference>
<proteinExistence type="predicted"/>
<dbReference type="PANTHER" id="PTHR43877">
    <property type="entry name" value="AMINOALKYLPHOSPHONATE N-ACETYLTRANSFERASE-RELATED-RELATED"/>
    <property type="match status" value="1"/>
</dbReference>
<dbReference type="InterPro" id="IPR050832">
    <property type="entry name" value="Bact_Acetyltransf"/>
</dbReference>
<keyword evidence="1 4" id="KW-0808">Transferase</keyword>
<dbReference type="Pfam" id="PF13508">
    <property type="entry name" value="Acetyltransf_7"/>
    <property type="match status" value="1"/>
</dbReference>
<keyword evidence="5" id="KW-1185">Reference proteome</keyword>
<dbReference type="InterPro" id="IPR000182">
    <property type="entry name" value="GNAT_dom"/>
</dbReference>
<gene>
    <name evidence="4" type="ORF">SAMN05216258_110152</name>
</gene>
<dbReference type="Proteomes" id="UP000199377">
    <property type="component" value="Unassembled WGS sequence"/>
</dbReference>
<dbReference type="EMBL" id="FOQH01000010">
    <property type="protein sequence ID" value="SFI87423.1"/>
    <property type="molecule type" value="Genomic_DNA"/>
</dbReference>
<sequence length="177" mass="18651">MAIALRLATEADRPALTELMRRAIDALQTDFLTAEQVAASHAIMGMDPELIADGTYFVAEEDGAPLGCGGWSRRRTLFGGDHTAGRDSGLLDPAAEPARVRAMYTDPAAARRGVGRLILAAAESAAAAEGFRRGELVATLSGAPLYRACGWEVIERFEAETPGGVPVPVIRMGKALS</sequence>
<dbReference type="GO" id="GO:0016747">
    <property type="term" value="F:acyltransferase activity, transferring groups other than amino-acyl groups"/>
    <property type="evidence" value="ECO:0007669"/>
    <property type="project" value="InterPro"/>
</dbReference>
<feature type="domain" description="N-acetyltransferase" evidence="3">
    <location>
        <begin position="3"/>
        <end position="177"/>
    </location>
</feature>
<dbReference type="InterPro" id="IPR016181">
    <property type="entry name" value="Acyl_CoA_acyltransferase"/>
</dbReference>
<evidence type="ECO:0000313" key="4">
    <source>
        <dbReference type="EMBL" id="SFI87423.1"/>
    </source>
</evidence>
<evidence type="ECO:0000256" key="2">
    <source>
        <dbReference type="ARBA" id="ARBA00023315"/>
    </source>
</evidence>
<name>A0A1I3LRV0_9RHOB</name>
<dbReference type="Gene3D" id="3.40.630.30">
    <property type="match status" value="1"/>
</dbReference>
<dbReference type="PROSITE" id="PS51186">
    <property type="entry name" value="GNAT"/>
    <property type="match status" value="1"/>
</dbReference>
<dbReference type="OrthoDB" id="118465at2"/>
<accession>A0A1I3LRV0</accession>
<organism evidence="4 5">
    <name type="scientific">Albimonas pacifica</name>
    <dbReference type="NCBI Taxonomy" id="1114924"/>
    <lineage>
        <taxon>Bacteria</taxon>
        <taxon>Pseudomonadati</taxon>
        <taxon>Pseudomonadota</taxon>
        <taxon>Alphaproteobacteria</taxon>
        <taxon>Rhodobacterales</taxon>
        <taxon>Paracoccaceae</taxon>
        <taxon>Albimonas</taxon>
    </lineage>
</organism>
<dbReference type="SUPFAM" id="SSF55729">
    <property type="entry name" value="Acyl-CoA N-acyltransferases (Nat)"/>
    <property type="match status" value="1"/>
</dbReference>
<dbReference type="RefSeq" id="WP_092863411.1">
    <property type="nucleotide sequence ID" value="NZ_FOQH01000010.1"/>
</dbReference>
<dbReference type="AlphaFoldDB" id="A0A1I3LRV0"/>
<evidence type="ECO:0000256" key="1">
    <source>
        <dbReference type="ARBA" id="ARBA00022679"/>
    </source>
</evidence>
<keyword evidence="2 4" id="KW-0012">Acyltransferase</keyword>
<evidence type="ECO:0000313" key="5">
    <source>
        <dbReference type="Proteomes" id="UP000199377"/>
    </source>
</evidence>